<evidence type="ECO:0000313" key="2">
    <source>
        <dbReference type="Proteomes" id="UP001059663"/>
    </source>
</evidence>
<accession>A0AC61U522</accession>
<protein>
    <submittedName>
        <fullName evidence="1">Uncharacterized protein</fullName>
    </submittedName>
</protein>
<reference evidence="1" key="1">
    <citation type="submission" date="2021-11" db="EMBL/GenBank/DDBJ databases">
        <title>Study of the species diversity of bacterial strains isolated from a unique natural object - Shulgan-Tash cave (Bashkiria).</title>
        <authorList>
            <person name="Sazanova A.L."/>
            <person name="Chirak E.R."/>
            <person name="Safronova V.I."/>
        </authorList>
    </citation>
    <scope>NUCLEOTIDE SEQUENCE</scope>
    <source>
        <strain evidence="1">P1</strain>
    </source>
</reference>
<dbReference type="Proteomes" id="UP001059663">
    <property type="component" value="Chromosome"/>
</dbReference>
<name>A0AC61U522_9MICO</name>
<gene>
    <name evidence="1" type="ORF">LP422_01975</name>
</gene>
<evidence type="ECO:0000313" key="1">
    <source>
        <dbReference type="EMBL" id="UUZ45116.1"/>
    </source>
</evidence>
<proteinExistence type="predicted"/>
<organism evidence="1 2">
    <name type="scientific">Janibacter limosus</name>
    <dbReference type="NCBI Taxonomy" id="53458"/>
    <lineage>
        <taxon>Bacteria</taxon>
        <taxon>Bacillati</taxon>
        <taxon>Actinomycetota</taxon>
        <taxon>Actinomycetes</taxon>
        <taxon>Micrococcales</taxon>
        <taxon>Intrasporangiaceae</taxon>
        <taxon>Janibacter</taxon>
    </lineage>
</organism>
<dbReference type="EMBL" id="CP087977">
    <property type="protein sequence ID" value="UUZ45116.1"/>
    <property type="molecule type" value="Genomic_DNA"/>
</dbReference>
<sequence length="105" mass="11115">MLMQCRGRLVDGGLRRPELMVEAGLEGVTGRAQISIGHRAEKHESLLGSTAKVHEEPSLRDDRSATNLATLMRQRCDSFEVDPAGGGTCGAPGLPLGSGHGDRAH</sequence>